<sequence>MILICFLIAFTALFGLGSAAPAHDPDETVIFAQAGPDHQTFRLGFDLVPGSVQVDNGTWFSPYDITNITYSRPGKLAARDDHCYESVAFHDETTLHSPLSKECQVIHDRIVGPGTWTVLMFIQHQLVEYQTCAYGVTAFRSKSGKAIFAYIGNDDIRDDLRRSIDDHSKEYRGHERRVQGWGQSVCEPFEAEVEWAIYHDKGWIEDN</sequence>
<accession>A0AA39ZJA1</accession>
<proteinExistence type="predicted"/>
<dbReference type="EMBL" id="JAULSY010000019">
    <property type="protein sequence ID" value="KAK0671708.1"/>
    <property type="molecule type" value="Genomic_DNA"/>
</dbReference>
<evidence type="ECO:0000313" key="3">
    <source>
        <dbReference type="EMBL" id="KAK0671708.1"/>
    </source>
</evidence>
<evidence type="ECO:0000259" key="2">
    <source>
        <dbReference type="Pfam" id="PF14856"/>
    </source>
</evidence>
<dbReference type="Pfam" id="PF14856">
    <property type="entry name" value="Hce2"/>
    <property type="match status" value="1"/>
</dbReference>
<dbReference type="AlphaFoldDB" id="A0AA39ZJA1"/>
<feature type="domain" description="Ecp2 effector protein-like" evidence="2">
    <location>
        <begin position="82"/>
        <end position="186"/>
    </location>
</feature>
<dbReference type="Proteomes" id="UP001174997">
    <property type="component" value="Unassembled WGS sequence"/>
</dbReference>
<gene>
    <name evidence="3" type="ORF">QBC41DRAFT_335031</name>
</gene>
<evidence type="ECO:0000313" key="4">
    <source>
        <dbReference type="Proteomes" id="UP001174997"/>
    </source>
</evidence>
<feature type="signal peptide" evidence="1">
    <location>
        <begin position="1"/>
        <end position="19"/>
    </location>
</feature>
<organism evidence="3 4">
    <name type="scientific">Cercophora samala</name>
    <dbReference type="NCBI Taxonomy" id="330535"/>
    <lineage>
        <taxon>Eukaryota</taxon>
        <taxon>Fungi</taxon>
        <taxon>Dikarya</taxon>
        <taxon>Ascomycota</taxon>
        <taxon>Pezizomycotina</taxon>
        <taxon>Sordariomycetes</taxon>
        <taxon>Sordariomycetidae</taxon>
        <taxon>Sordariales</taxon>
        <taxon>Lasiosphaeriaceae</taxon>
        <taxon>Cercophora</taxon>
    </lineage>
</organism>
<feature type="chain" id="PRO_5041236897" evidence="1">
    <location>
        <begin position="20"/>
        <end position="207"/>
    </location>
</feature>
<reference evidence="3" key="1">
    <citation type="submission" date="2023-06" db="EMBL/GenBank/DDBJ databases">
        <title>Genome-scale phylogeny and comparative genomics of the fungal order Sordariales.</title>
        <authorList>
            <consortium name="Lawrence Berkeley National Laboratory"/>
            <person name="Hensen N."/>
            <person name="Bonometti L."/>
            <person name="Westerberg I."/>
            <person name="Brannstrom I.O."/>
            <person name="Guillou S."/>
            <person name="Cros-Aarteil S."/>
            <person name="Calhoun S."/>
            <person name="Haridas S."/>
            <person name="Kuo A."/>
            <person name="Mondo S."/>
            <person name="Pangilinan J."/>
            <person name="Riley R."/>
            <person name="Labutti K."/>
            <person name="Andreopoulos B."/>
            <person name="Lipzen A."/>
            <person name="Chen C."/>
            <person name="Yanf M."/>
            <person name="Daum C."/>
            <person name="Ng V."/>
            <person name="Clum A."/>
            <person name="Steindorff A."/>
            <person name="Ohm R."/>
            <person name="Martin F."/>
            <person name="Silar P."/>
            <person name="Natvig D."/>
            <person name="Lalanne C."/>
            <person name="Gautier V."/>
            <person name="Ament-Velasquez S.L."/>
            <person name="Kruys A."/>
            <person name="Hutchinson M.I."/>
            <person name="Powell A.J."/>
            <person name="Barry K."/>
            <person name="Miller A.N."/>
            <person name="Grigoriev I.V."/>
            <person name="Debuchy R."/>
            <person name="Gladieux P."/>
            <person name="Thoren M.H."/>
            <person name="Johannesson H."/>
        </authorList>
    </citation>
    <scope>NUCLEOTIDE SEQUENCE</scope>
    <source>
        <strain evidence="3">CBS 307.81</strain>
    </source>
</reference>
<dbReference type="InterPro" id="IPR029226">
    <property type="entry name" value="Ecp2-like"/>
</dbReference>
<evidence type="ECO:0000256" key="1">
    <source>
        <dbReference type="SAM" id="SignalP"/>
    </source>
</evidence>
<keyword evidence="4" id="KW-1185">Reference proteome</keyword>
<keyword evidence="1" id="KW-0732">Signal</keyword>
<name>A0AA39ZJA1_9PEZI</name>
<comment type="caution">
    <text evidence="3">The sequence shown here is derived from an EMBL/GenBank/DDBJ whole genome shotgun (WGS) entry which is preliminary data.</text>
</comment>
<protein>
    <submittedName>
        <fullName evidence="3">Necrosis-inducing factor-domain-containing protein</fullName>
    </submittedName>
</protein>